<evidence type="ECO:0000256" key="2">
    <source>
        <dbReference type="ARBA" id="ARBA00023125"/>
    </source>
</evidence>
<dbReference type="AlphaFoldDB" id="A0A0R0ANN6"/>
<dbReference type="Proteomes" id="UP000051802">
    <property type="component" value="Unassembled WGS sequence"/>
</dbReference>
<dbReference type="PANTHER" id="PTHR43537">
    <property type="entry name" value="TRANSCRIPTIONAL REGULATOR, GNTR FAMILY"/>
    <property type="match status" value="1"/>
</dbReference>
<sequence>MAASTTEPVRPDAAEADRLSDRTAAQLRRLIAERDLQPGQRLPAERALSLELGVSRSVVREAIQQLASLGLLATRAGGGTYVQAPSGATASVVEPLFDAGTVLQADPAYRFDVLETRHALEGATAWHAALRATDEDRARIGAAFDAMTDAHAREDAAAEAQADARFHLAIAEASHNLVLVQVMRGLFTLLQTNISQSRQALYRDPRTGPALARQHQALRDAILAGDAPAARDAAERHLAFVHDALRALEDNAARRDRASRLPSPALRTP</sequence>
<name>A0A0R0ANN6_9GAMM</name>
<feature type="domain" description="HTH gntR-type" evidence="4">
    <location>
        <begin position="17"/>
        <end position="85"/>
    </location>
</feature>
<dbReference type="SMART" id="SM00895">
    <property type="entry name" value="FCD"/>
    <property type="match status" value="1"/>
</dbReference>
<reference evidence="5 6" key="1">
    <citation type="submission" date="2015-10" db="EMBL/GenBank/DDBJ databases">
        <title>Genome sequencing and analysis of members of genus Stenotrophomonas.</title>
        <authorList>
            <person name="Patil P.P."/>
            <person name="Midha S."/>
            <person name="Patil P.B."/>
        </authorList>
    </citation>
    <scope>NUCLEOTIDE SEQUENCE [LARGE SCALE GENOMIC DNA]</scope>
    <source>
        <strain evidence="5 6">JCM 16536</strain>
    </source>
</reference>
<accession>A0A0R0ANN6</accession>
<dbReference type="Gene3D" id="1.20.120.530">
    <property type="entry name" value="GntR ligand-binding domain-like"/>
    <property type="match status" value="1"/>
</dbReference>
<dbReference type="Pfam" id="PF07729">
    <property type="entry name" value="FCD"/>
    <property type="match status" value="1"/>
</dbReference>
<dbReference type="SUPFAM" id="SSF46785">
    <property type="entry name" value="Winged helix' DNA-binding domain"/>
    <property type="match status" value="1"/>
</dbReference>
<dbReference type="InterPro" id="IPR000524">
    <property type="entry name" value="Tscrpt_reg_HTH_GntR"/>
</dbReference>
<proteinExistence type="predicted"/>
<gene>
    <name evidence="5" type="ORF">ARC20_03925</name>
</gene>
<dbReference type="CDD" id="cd07377">
    <property type="entry name" value="WHTH_GntR"/>
    <property type="match status" value="1"/>
</dbReference>
<evidence type="ECO:0000256" key="1">
    <source>
        <dbReference type="ARBA" id="ARBA00023015"/>
    </source>
</evidence>
<dbReference type="Pfam" id="PF00392">
    <property type="entry name" value="GntR"/>
    <property type="match status" value="1"/>
</dbReference>
<keyword evidence="3" id="KW-0804">Transcription</keyword>
<dbReference type="STRING" id="676599.ARC20_03925"/>
<dbReference type="NCBIfam" id="NF007741">
    <property type="entry name" value="PRK10421.1"/>
    <property type="match status" value="1"/>
</dbReference>
<protein>
    <submittedName>
        <fullName evidence="5">Transcriptional regulator</fullName>
    </submittedName>
</protein>
<evidence type="ECO:0000313" key="5">
    <source>
        <dbReference type="EMBL" id="KRG46831.1"/>
    </source>
</evidence>
<dbReference type="GO" id="GO:0003700">
    <property type="term" value="F:DNA-binding transcription factor activity"/>
    <property type="evidence" value="ECO:0007669"/>
    <property type="project" value="InterPro"/>
</dbReference>
<dbReference type="SUPFAM" id="SSF48008">
    <property type="entry name" value="GntR ligand-binding domain-like"/>
    <property type="match status" value="1"/>
</dbReference>
<dbReference type="GO" id="GO:0003677">
    <property type="term" value="F:DNA binding"/>
    <property type="evidence" value="ECO:0007669"/>
    <property type="project" value="UniProtKB-KW"/>
</dbReference>
<keyword evidence="2" id="KW-0238">DNA-binding</keyword>
<dbReference type="InterPro" id="IPR036390">
    <property type="entry name" value="WH_DNA-bd_sf"/>
</dbReference>
<dbReference type="OrthoDB" id="5450856at2"/>
<dbReference type="SMART" id="SM00345">
    <property type="entry name" value="HTH_GNTR"/>
    <property type="match status" value="1"/>
</dbReference>
<dbReference type="Gene3D" id="1.10.10.10">
    <property type="entry name" value="Winged helix-like DNA-binding domain superfamily/Winged helix DNA-binding domain"/>
    <property type="match status" value="1"/>
</dbReference>
<keyword evidence="6" id="KW-1185">Reference proteome</keyword>
<keyword evidence="1" id="KW-0805">Transcription regulation</keyword>
<evidence type="ECO:0000256" key="3">
    <source>
        <dbReference type="ARBA" id="ARBA00023163"/>
    </source>
</evidence>
<dbReference type="PRINTS" id="PR00035">
    <property type="entry name" value="HTHGNTR"/>
</dbReference>
<dbReference type="RefSeq" id="WP_057643840.1">
    <property type="nucleotide sequence ID" value="NZ_LLXU01000050.1"/>
</dbReference>
<evidence type="ECO:0000259" key="4">
    <source>
        <dbReference type="PROSITE" id="PS50949"/>
    </source>
</evidence>
<dbReference type="PROSITE" id="PS50949">
    <property type="entry name" value="HTH_GNTR"/>
    <property type="match status" value="1"/>
</dbReference>
<dbReference type="PANTHER" id="PTHR43537:SF18">
    <property type="entry name" value="L-LACTATE DEHYDROGENASE OPERON REGULATORY PROTEIN-RELATED"/>
    <property type="match status" value="1"/>
</dbReference>
<evidence type="ECO:0000313" key="6">
    <source>
        <dbReference type="Proteomes" id="UP000051802"/>
    </source>
</evidence>
<comment type="caution">
    <text evidence="5">The sequence shown here is derived from an EMBL/GenBank/DDBJ whole genome shotgun (WGS) entry which is preliminary data.</text>
</comment>
<dbReference type="InterPro" id="IPR036388">
    <property type="entry name" value="WH-like_DNA-bd_sf"/>
</dbReference>
<dbReference type="InterPro" id="IPR008920">
    <property type="entry name" value="TF_FadR/GntR_C"/>
</dbReference>
<dbReference type="EMBL" id="LLXU01000050">
    <property type="protein sequence ID" value="KRG46831.1"/>
    <property type="molecule type" value="Genomic_DNA"/>
</dbReference>
<organism evidence="5 6">
    <name type="scientific">Stenotrophomonas panacihumi</name>
    <dbReference type="NCBI Taxonomy" id="676599"/>
    <lineage>
        <taxon>Bacteria</taxon>
        <taxon>Pseudomonadati</taxon>
        <taxon>Pseudomonadota</taxon>
        <taxon>Gammaproteobacteria</taxon>
        <taxon>Lysobacterales</taxon>
        <taxon>Lysobacteraceae</taxon>
        <taxon>Stenotrophomonas</taxon>
    </lineage>
</organism>
<dbReference type="InterPro" id="IPR011711">
    <property type="entry name" value="GntR_C"/>
</dbReference>